<organism evidence="3 4">
    <name type="scientific">Flavihumibacter stibioxidans</name>
    <dbReference type="NCBI Taxonomy" id="1834163"/>
    <lineage>
        <taxon>Bacteria</taxon>
        <taxon>Pseudomonadati</taxon>
        <taxon>Bacteroidota</taxon>
        <taxon>Chitinophagia</taxon>
        <taxon>Chitinophagales</taxon>
        <taxon>Chitinophagaceae</taxon>
        <taxon>Flavihumibacter</taxon>
    </lineage>
</organism>
<dbReference type="SUPFAM" id="SSF56300">
    <property type="entry name" value="Metallo-dependent phosphatases"/>
    <property type="match status" value="1"/>
</dbReference>
<dbReference type="RefSeq" id="WP_187256816.1">
    <property type="nucleotide sequence ID" value="NZ_JBHULF010000014.1"/>
</dbReference>
<dbReference type="InterPro" id="IPR004843">
    <property type="entry name" value="Calcineurin-like_PHP"/>
</dbReference>
<dbReference type="Proteomes" id="UP000765802">
    <property type="component" value="Unassembled WGS sequence"/>
</dbReference>
<comment type="caution">
    <text evidence="3">The sequence shown here is derived from an EMBL/GenBank/DDBJ whole genome shotgun (WGS) entry which is preliminary data.</text>
</comment>
<protein>
    <recommendedName>
        <fullName evidence="2">Calcineurin-like phosphoesterase domain-containing protein</fullName>
    </recommendedName>
</protein>
<evidence type="ECO:0000256" key="1">
    <source>
        <dbReference type="SAM" id="MobiDB-lite"/>
    </source>
</evidence>
<evidence type="ECO:0000259" key="2">
    <source>
        <dbReference type="Pfam" id="PF00149"/>
    </source>
</evidence>
<feature type="region of interest" description="Disordered" evidence="1">
    <location>
        <begin position="844"/>
        <end position="868"/>
    </location>
</feature>
<accession>A0ABR7M9B3</accession>
<evidence type="ECO:0000313" key="3">
    <source>
        <dbReference type="EMBL" id="MBC6491537.1"/>
    </source>
</evidence>
<feature type="domain" description="Calcineurin-like phosphoesterase" evidence="2">
    <location>
        <begin position="294"/>
        <end position="422"/>
    </location>
</feature>
<dbReference type="InterPro" id="IPR029052">
    <property type="entry name" value="Metallo-depent_PP-like"/>
</dbReference>
<name>A0ABR7M9B3_9BACT</name>
<dbReference type="Pfam" id="PF00149">
    <property type="entry name" value="Metallophos"/>
    <property type="match status" value="1"/>
</dbReference>
<sequence>MPTPIQTKVQQLQHAGFDLGNQITNETDCGYGGRQQQFSNATIYYHAVMGNAAHEVHGGIRTKYLSLGGHEINPATGNRPLGFPLTDEMDSKNYRCRVSRFEWGAIYWTHGGVVVYGDIYKKYQQLGEEKSIMGYPIADPVLLPQGMVSFFEYGLLYVGDKSHGQVLEMRFQFPLLGHPWMINAGQFPDNDVIRFNFFRALINPNIAGHLLETLFNGRIFLKETAGTAEIPISFDFTKVKEVASLPDVHTYSSPMQLGGQVKNKQLYDIILKFPNRTHIIAPHAIYFREQWNDFRFAHITDTHISRRVDGFRKFFRDKTMEDAVRNFNNFNDNFREFIQYANRMHRAGNLDFIMLTGDVVDYCFEAGRGYHQDNFVYFENIVRGLTGKPDQVDNQELTVPILTSLGNHDYRVDPYYPLFTIDIPAASDKTMEQYSSMNLTKSEADITTRQHLGLPGAKVDRDQAYAMIAPDRDNNKGNLDHYFRHICRETSYTVELGEHQVIMIDGKWDAEPLESDTDVILYKLGRKGEATDNFASGSPDAEGFNGQELSMVSRALQKNGLVIIGMHAPVINPKHNDFSWFLREYVRSANPAPYANEMRKYLFRIDPNAFATSSTGAIDLTRNVHPGWSRTNSFWFHEGNGGDLLDYGVMRNGQLNFLKMITGVENSPRAADLVLSGHVHKNWECRCIWDAGSQKLRFSHEFFTENPEQYYHSYDTNIKPDGPVNIPGLLADEYAAAQKRILHVELSENAAVNEQPELRSSNVWYIKAKPYPYTLHAQPNIAHAKQWWLNLRPLLVQTAALGPSEWLRSPERQPDFRGCRMMAVDGGAITKIHYVTHDAIQKELSNTHPTGDDHAPLRDVRDAGVFRG</sequence>
<dbReference type="Pfam" id="PF08310">
    <property type="entry name" value="LGFP"/>
    <property type="match status" value="2"/>
</dbReference>
<proteinExistence type="predicted"/>
<keyword evidence="4" id="KW-1185">Reference proteome</keyword>
<dbReference type="Gene3D" id="3.60.21.10">
    <property type="match status" value="1"/>
</dbReference>
<evidence type="ECO:0000313" key="4">
    <source>
        <dbReference type="Proteomes" id="UP000765802"/>
    </source>
</evidence>
<gene>
    <name evidence="3" type="ORF">BC349_10865</name>
</gene>
<feature type="compositionally biased region" description="Basic and acidic residues" evidence="1">
    <location>
        <begin position="850"/>
        <end position="868"/>
    </location>
</feature>
<reference evidence="3 4" key="1">
    <citation type="submission" date="2016-07" db="EMBL/GenBank/DDBJ databases">
        <title>Genome analysis of Flavihumibacter stibioxidans YS-17.</title>
        <authorList>
            <person name="Shi K."/>
            <person name="Han Y."/>
            <person name="Wang G."/>
        </authorList>
    </citation>
    <scope>NUCLEOTIDE SEQUENCE [LARGE SCALE GENOMIC DNA]</scope>
    <source>
        <strain evidence="3 4">YS-17</strain>
    </source>
</reference>
<dbReference type="InterPro" id="IPR013207">
    <property type="entry name" value="LGFP"/>
</dbReference>
<dbReference type="EMBL" id="MBUA01000012">
    <property type="protein sequence ID" value="MBC6491537.1"/>
    <property type="molecule type" value="Genomic_DNA"/>
</dbReference>